<accession>A0ABR1R8G9</accession>
<evidence type="ECO:0000313" key="2">
    <source>
        <dbReference type="EMBL" id="KAK8002121.1"/>
    </source>
</evidence>
<evidence type="ECO:0000256" key="1">
    <source>
        <dbReference type="SAM" id="SignalP"/>
    </source>
</evidence>
<dbReference type="PANTHER" id="PTHR35186:SF4">
    <property type="entry name" value="PRION-INHIBITION AND PROPAGATION HELO DOMAIN-CONTAINING PROTEIN"/>
    <property type="match status" value="1"/>
</dbReference>
<protein>
    <recommendedName>
        <fullName evidence="4">Fungal N-terminal domain-containing protein</fullName>
    </recommendedName>
</protein>
<comment type="caution">
    <text evidence="2">The sequence shown here is derived from an EMBL/GenBank/DDBJ whole genome shotgun (WGS) entry which is preliminary data.</text>
</comment>
<name>A0ABR1R8G9_9PEZI</name>
<feature type="signal peptide" evidence="1">
    <location>
        <begin position="1"/>
        <end position="24"/>
    </location>
</feature>
<dbReference type="Proteomes" id="UP001396898">
    <property type="component" value="Unassembled WGS sequence"/>
</dbReference>
<organism evidence="2 3">
    <name type="scientific">Apiospora marii</name>
    <dbReference type="NCBI Taxonomy" id="335849"/>
    <lineage>
        <taxon>Eukaryota</taxon>
        <taxon>Fungi</taxon>
        <taxon>Dikarya</taxon>
        <taxon>Ascomycota</taxon>
        <taxon>Pezizomycotina</taxon>
        <taxon>Sordariomycetes</taxon>
        <taxon>Xylariomycetidae</taxon>
        <taxon>Amphisphaeriales</taxon>
        <taxon>Apiosporaceae</taxon>
        <taxon>Apiospora</taxon>
    </lineage>
</organism>
<keyword evidence="3" id="KW-1185">Reference proteome</keyword>
<reference evidence="2 3" key="1">
    <citation type="submission" date="2023-01" db="EMBL/GenBank/DDBJ databases">
        <title>Analysis of 21 Apiospora genomes using comparative genomics revels a genus with tremendous synthesis potential of carbohydrate active enzymes and secondary metabolites.</title>
        <authorList>
            <person name="Sorensen T."/>
        </authorList>
    </citation>
    <scope>NUCLEOTIDE SEQUENCE [LARGE SCALE GENOMIC DNA]</scope>
    <source>
        <strain evidence="2 3">CBS 20057</strain>
    </source>
</reference>
<proteinExistence type="predicted"/>
<keyword evidence="1" id="KW-0732">Signal</keyword>
<sequence>MAEIFGIAAAALGLLPLAVQVVKGFRTLQCFIKDARACTKGLEVLDLELQTQGVIFVNECELILGLVSSKSNEPRLMTGDPDHPLWFDERLENSIKHRMARSYEQCVKIMAAIHESQKELATGLEFFDLVRKERNKV</sequence>
<dbReference type="PANTHER" id="PTHR35186">
    <property type="entry name" value="ANK_REP_REGION DOMAIN-CONTAINING PROTEIN"/>
    <property type="match status" value="1"/>
</dbReference>
<evidence type="ECO:0008006" key="4">
    <source>
        <dbReference type="Google" id="ProtNLM"/>
    </source>
</evidence>
<feature type="chain" id="PRO_5045797372" description="Fungal N-terminal domain-containing protein" evidence="1">
    <location>
        <begin position="25"/>
        <end position="137"/>
    </location>
</feature>
<dbReference type="EMBL" id="JAQQWI010000018">
    <property type="protein sequence ID" value="KAK8002121.1"/>
    <property type="molecule type" value="Genomic_DNA"/>
</dbReference>
<gene>
    <name evidence="2" type="ORF">PG991_014343</name>
</gene>
<evidence type="ECO:0000313" key="3">
    <source>
        <dbReference type="Proteomes" id="UP001396898"/>
    </source>
</evidence>